<evidence type="ECO:0000256" key="3">
    <source>
        <dbReference type="ARBA" id="ARBA00022692"/>
    </source>
</evidence>
<keyword evidence="5 7" id="KW-0472">Membrane</keyword>
<feature type="transmembrane region" description="Helical" evidence="7">
    <location>
        <begin position="489"/>
        <end position="511"/>
    </location>
</feature>
<keyword evidence="10" id="KW-1185">Reference proteome</keyword>
<evidence type="ECO:0000259" key="8">
    <source>
        <dbReference type="PROSITE" id="PS50850"/>
    </source>
</evidence>
<feature type="transmembrane region" description="Helical" evidence="7">
    <location>
        <begin position="202"/>
        <end position="226"/>
    </location>
</feature>
<keyword evidence="2" id="KW-0813">Transport</keyword>
<organism evidence="9 10">
    <name type="scientific">Tetrapyrgos nigripes</name>
    <dbReference type="NCBI Taxonomy" id="182062"/>
    <lineage>
        <taxon>Eukaryota</taxon>
        <taxon>Fungi</taxon>
        <taxon>Dikarya</taxon>
        <taxon>Basidiomycota</taxon>
        <taxon>Agaricomycotina</taxon>
        <taxon>Agaricomycetes</taxon>
        <taxon>Agaricomycetidae</taxon>
        <taxon>Agaricales</taxon>
        <taxon>Marasmiineae</taxon>
        <taxon>Marasmiaceae</taxon>
        <taxon>Tetrapyrgos</taxon>
    </lineage>
</organism>
<keyword evidence="3 7" id="KW-0812">Transmembrane</keyword>
<name>A0A8H5AWP8_9AGAR</name>
<gene>
    <name evidence="9" type="ORF">D9758_018402</name>
</gene>
<feature type="transmembrane region" description="Helical" evidence="7">
    <location>
        <begin position="366"/>
        <end position="389"/>
    </location>
</feature>
<feature type="region of interest" description="Disordered" evidence="6">
    <location>
        <begin position="1"/>
        <end position="48"/>
    </location>
</feature>
<dbReference type="InterPro" id="IPR020846">
    <property type="entry name" value="MFS_dom"/>
</dbReference>
<dbReference type="PANTHER" id="PTHR23511:SF12">
    <property type="entry name" value="TRANSPORTER, PUTATIVE (AFU_ORTHOLOGUE AFUA_7G01740)-RELATED"/>
    <property type="match status" value="1"/>
</dbReference>
<feature type="compositionally biased region" description="Polar residues" evidence="6">
    <location>
        <begin position="18"/>
        <end position="29"/>
    </location>
</feature>
<feature type="transmembrane region" description="Helical" evidence="7">
    <location>
        <begin position="246"/>
        <end position="267"/>
    </location>
</feature>
<keyword evidence="4 7" id="KW-1133">Transmembrane helix</keyword>
<feature type="transmembrane region" description="Helical" evidence="7">
    <location>
        <begin position="409"/>
        <end position="426"/>
    </location>
</feature>
<evidence type="ECO:0000313" key="9">
    <source>
        <dbReference type="EMBL" id="KAF5311557.1"/>
    </source>
</evidence>
<feature type="domain" description="Major facilitator superfamily (MFS) profile" evidence="8">
    <location>
        <begin position="65"/>
        <end position="541"/>
    </location>
</feature>
<evidence type="ECO:0000256" key="1">
    <source>
        <dbReference type="ARBA" id="ARBA00004141"/>
    </source>
</evidence>
<dbReference type="Gene3D" id="1.20.1250.20">
    <property type="entry name" value="MFS general substrate transporter like domains"/>
    <property type="match status" value="1"/>
</dbReference>
<evidence type="ECO:0000256" key="2">
    <source>
        <dbReference type="ARBA" id="ARBA00022448"/>
    </source>
</evidence>
<accession>A0A8H5AWP8</accession>
<feature type="transmembrane region" description="Helical" evidence="7">
    <location>
        <begin position="81"/>
        <end position="105"/>
    </location>
</feature>
<dbReference type="Pfam" id="PF07690">
    <property type="entry name" value="MFS_1"/>
    <property type="match status" value="1"/>
</dbReference>
<sequence length="546" mass="59179">MSVHPIQFPGEPKEQELPPTTVSQATSVADLTGSEKQEKQKVPLDDLFGDGDDDAVDRVYHAKARILNQAIQEIGFGRYQAYLFCCAGFGWFADSVWPLITGLILTPVVAEFNFDGPFLSLAANIGLFVGALFWALGCDIWGRRWSFNLTLLITGIFGLAAGGSNSFITLASLVAVLGVGVGGNMPVDSAVFLDFVPSTHQYLLTVMAVWWSLGQLFVSLIAWPLITNFSCDNTAVVCSRSENMGWRYLLFILGAITLLLWGIRFFVFKLFESPRYLVGLGQDAKAVEVIHQVAEFNGTSTNLTVDQLLDAAKIEDEKATAAVTLAKIASGKEQSGRRWLSQSSSLGLQNVKALFKTRKMALSTSLLILLWGIIGLASTLYNSFLPFLLNSRGNAFGDGSLYITYRNQFILSVVGIPGAFLSGWAVELPYIGRRGTLAISSGEQGSQVPFFSRLPPREALMLCWGGIIMYGVLYAVSPEVFPAKYRGTGNGLTATATRVFSIMAPIIALYANLETAVPVYVSGGMIIGCGFLALLLPYEPRGKASI</sequence>
<evidence type="ECO:0000256" key="6">
    <source>
        <dbReference type="SAM" id="MobiDB-lite"/>
    </source>
</evidence>
<reference evidence="9 10" key="1">
    <citation type="journal article" date="2020" name="ISME J.">
        <title>Uncovering the hidden diversity of litter-decomposition mechanisms in mushroom-forming fungi.</title>
        <authorList>
            <person name="Floudas D."/>
            <person name="Bentzer J."/>
            <person name="Ahren D."/>
            <person name="Johansson T."/>
            <person name="Persson P."/>
            <person name="Tunlid A."/>
        </authorList>
    </citation>
    <scope>NUCLEOTIDE SEQUENCE [LARGE SCALE GENOMIC DNA]</scope>
    <source>
        <strain evidence="9 10">CBS 291.85</strain>
    </source>
</reference>
<feature type="transmembrane region" description="Helical" evidence="7">
    <location>
        <begin position="517"/>
        <end position="538"/>
    </location>
</feature>
<evidence type="ECO:0000256" key="7">
    <source>
        <dbReference type="SAM" id="Phobius"/>
    </source>
</evidence>
<dbReference type="AlphaFoldDB" id="A0A8H5AWP8"/>
<proteinExistence type="predicted"/>
<evidence type="ECO:0000256" key="4">
    <source>
        <dbReference type="ARBA" id="ARBA00022989"/>
    </source>
</evidence>
<feature type="compositionally biased region" description="Basic and acidic residues" evidence="6">
    <location>
        <begin position="33"/>
        <end position="44"/>
    </location>
</feature>
<dbReference type="Proteomes" id="UP000559256">
    <property type="component" value="Unassembled WGS sequence"/>
</dbReference>
<feature type="transmembrane region" description="Helical" evidence="7">
    <location>
        <begin position="149"/>
        <end position="182"/>
    </location>
</feature>
<feature type="transmembrane region" description="Helical" evidence="7">
    <location>
        <begin position="117"/>
        <end position="137"/>
    </location>
</feature>
<evidence type="ECO:0000313" key="10">
    <source>
        <dbReference type="Proteomes" id="UP000559256"/>
    </source>
</evidence>
<dbReference type="OrthoDB" id="3936150at2759"/>
<dbReference type="EMBL" id="JAACJM010000540">
    <property type="protein sequence ID" value="KAF5311557.1"/>
    <property type="molecule type" value="Genomic_DNA"/>
</dbReference>
<feature type="transmembrane region" description="Helical" evidence="7">
    <location>
        <begin position="459"/>
        <end position="477"/>
    </location>
</feature>
<dbReference type="PANTHER" id="PTHR23511">
    <property type="entry name" value="SYNAPTIC VESICLE GLYCOPROTEIN 2"/>
    <property type="match status" value="1"/>
</dbReference>
<dbReference type="GO" id="GO:0022857">
    <property type="term" value="F:transmembrane transporter activity"/>
    <property type="evidence" value="ECO:0007669"/>
    <property type="project" value="InterPro"/>
</dbReference>
<dbReference type="InterPro" id="IPR036259">
    <property type="entry name" value="MFS_trans_sf"/>
</dbReference>
<dbReference type="InterPro" id="IPR011701">
    <property type="entry name" value="MFS"/>
</dbReference>
<dbReference type="PROSITE" id="PS50850">
    <property type="entry name" value="MFS"/>
    <property type="match status" value="1"/>
</dbReference>
<evidence type="ECO:0000256" key="5">
    <source>
        <dbReference type="ARBA" id="ARBA00023136"/>
    </source>
</evidence>
<protein>
    <recommendedName>
        <fullName evidence="8">Major facilitator superfamily (MFS) profile domain-containing protein</fullName>
    </recommendedName>
</protein>
<comment type="caution">
    <text evidence="9">The sequence shown here is derived from an EMBL/GenBank/DDBJ whole genome shotgun (WGS) entry which is preliminary data.</text>
</comment>
<comment type="subcellular location">
    <subcellularLocation>
        <location evidence="1">Membrane</location>
        <topology evidence="1">Multi-pass membrane protein</topology>
    </subcellularLocation>
</comment>
<dbReference type="GO" id="GO:0016020">
    <property type="term" value="C:membrane"/>
    <property type="evidence" value="ECO:0007669"/>
    <property type="project" value="UniProtKB-SubCell"/>
</dbReference>
<dbReference type="SUPFAM" id="SSF103473">
    <property type="entry name" value="MFS general substrate transporter"/>
    <property type="match status" value="1"/>
</dbReference>